<evidence type="ECO:0000313" key="4">
    <source>
        <dbReference type="Proteomes" id="UP000273982"/>
    </source>
</evidence>
<dbReference type="AlphaFoldDB" id="A0A3G8M9X7"/>
<protein>
    <submittedName>
        <fullName evidence="3">Cupin domain-containing protein</fullName>
    </submittedName>
</protein>
<dbReference type="Proteomes" id="UP000273982">
    <property type="component" value="Chromosome"/>
</dbReference>
<evidence type="ECO:0000256" key="1">
    <source>
        <dbReference type="SAM" id="SignalP"/>
    </source>
</evidence>
<dbReference type="InterPro" id="IPR013096">
    <property type="entry name" value="Cupin_2"/>
</dbReference>
<sequence length="160" mass="16978">MNAMRNPLLLSLIFAALVSTAASETSIIGNKDGKDIVTVRVGEASQSKQSLPIFPGISTKTAGAKGLSLLKVVIPPGGKAQAHTHKGHESAIYLLQGRVETRYGENLEKSVVNVAGDFIFIPPDVPHQPVNLSDSEAAIAIVARNDGDEQEHVILHPTKK</sequence>
<dbReference type="SUPFAM" id="SSF51182">
    <property type="entry name" value="RmlC-like cupins"/>
    <property type="match status" value="1"/>
</dbReference>
<proteinExistence type="predicted"/>
<feature type="chain" id="PRO_5018216880" evidence="1">
    <location>
        <begin position="22"/>
        <end position="160"/>
    </location>
</feature>
<feature type="domain" description="Cupin type-2" evidence="2">
    <location>
        <begin position="72"/>
        <end position="139"/>
    </location>
</feature>
<dbReference type="PANTHER" id="PTHR40112">
    <property type="entry name" value="H2HPP ISOMERASE"/>
    <property type="match status" value="1"/>
</dbReference>
<dbReference type="InterPro" id="IPR052535">
    <property type="entry name" value="Bacilysin_H2HPP_isomerase"/>
</dbReference>
<dbReference type="Gene3D" id="2.60.120.10">
    <property type="entry name" value="Jelly Rolls"/>
    <property type="match status" value="1"/>
</dbReference>
<dbReference type="CDD" id="cd02210">
    <property type="entry name" value="cupin_BLR2406-like"/>
    <property type="match status" value="1"/>
</dbReference>
<evidence type="ECO:0000313" key="3">
    <source>
        <dbReference type="EMBL" id="AZG78055.1"/>
    </source>
</evidence>
<accession>A0A3G8M9X7</accession>
<dbReference type="InterPro" id="IPR011051">
    <property type="entry name" value="RmlC_Cupin_sf"/>
</dbReference>
<dbReference type="Pfam" id="PF07883">
    <property type="entry name" value="Cupin_2"/>
    <property type="match status" value="1"/>
</dbReference>
<dbReference type="PANTHER" id="PTHR40112:SF1">
    <property type="entry name" value="H2HPP ISOMERASE"/>
    <property type="match status" value="1"/>
</dbReference>
<evidence type="ECO:0000259" key="2">
    <source>
        <dbReference type="Pfam" id="PF07883"/>
    </source>
</evidence>
<dbReference type="KEGG" id="mros:EHO51_15650"/>
<feature type="signal peptide" evidence="1">
    <location>
        <begin position="1"/>
        <end position="21"/>
    </location>
</feature>
<gene>
    <name evidence="3" type="ORF">EHO51_15650</name>
</gene>
<reference evidence="3 4" key="1">
    <citation type="submission" date="2018-11" db="EMBL/GenBank/DDBJ databases">
        <title>Genome squencing of methanotrophic bacteria isolated from alkaline groundwater in Korea.</title>
        <authorList>
            <person name="Nguyen L.N."/>
        </authorList>
    </citation>
    <scope>NUCLEOTIDE SEQUENCE [LARGE SCALE GENOMIC DNA]</scope>
    <source>
        <strain evidence="3 4">GW6</strain>
    </source>
</reference>
<organism evidence="3 4">
    <name type="scientific">Methylocystis rosea</name>
    <dbReference type="NCBI Taxonomy" id="173366"/>
    <lineage>
        <taxon>Bacteria</taxon>
        <taxon>Pseudomonadati</taxon>
        <taxon>Pseudomonadota</taxon>
        <taxon>Alphaproteobacteria</taxon>
        <taxon>Hyphomicrobiales</taxon>
        <taxon>Methylocystaceae</taxon>
        <taxon>Methylocystis</taxon>
    </lineage>
</organism>
<name>A0A3G8M9X7_9HYPH</name>
<keyword evidence="1" id="KW-0732">Signal</keyword>
<dbReference type="EMBL" id="CP034086">
    <property type="protein sequence ID" value="AZG78055.1"/>
    <property type="molecule type" value="Genomic_DNA"/>
</dbReference>
<dbReference type="InterPro" id="IPR014710">
    <property type="entry name" value="RmlC-like_jellyroll"/>
</dbReference>